<evidence type="ECO:0000256" key="2">
    <source>
        <dbReference type="ARBA" id="ARBA00023015"/>
    </source>
</evidence>
<keyword evidence="4" id="KW-0539">Nucleus</keyword>
<name>A0A9D4UQW7_ADICA</name>
<dbReference type="OrthoDB" id="1930635at2759"/>
<dbReference type="InterPro" id="IPR036638">
    <property type="entry name" value="HLH_DNA-bd_sf"/>
</dbReference>
<evidence type="ECO:0000256" key="1">
    <source>
        <dbReference type="ARBA" id="ARBA00004123"/>
    </source>
</evidence>
<evidence type="ECO:0000313" key="7">
    <source>
        <dbReference type="EMBL" id="KAI5072275.1"/>
    </source>
</evidence>
<keyword evidence="8" id="KW-1185">Reference proteome</keyword>
<feature type="region of interest" description="Disordered" evidence="5">
    <location>
        <begin position="392"/>
        <end position="434"/>
    </location>
</feature>
<dbReference type="PANTHER" id="PTHR46807:SF7">
    <property type="entry name" value="BHLH DOMAIN-CONTAINING PROTEIN"/>
    <property type="match status" value="1"/>
</dbReference>
<gene>
    <name evidence="7" type="ORF">GOP47_0012381</name>
</gene>
<dbReference type="SMART" id="SM00353">
    <property type="entry name" value="HLH"/>
    <property type="match status" value="1"/>
</dbReference>
<sequence length="665" mass="71786">MDELGDDQRSSNLPFQHVSRAAATNDGTLSAIVNKSVRSVDVPLGNATPHQHDEMLFWLHYPVADSIDRGYCSDIFGDLPSSSAQLVRHSFNEPGLRPPSAHLSIGSPLFGGTPLHGTSTSVNTCTTVSESARDTVESCGSGSVEPSFRVAGADAVLGLGVCQAAGVILTRVGLEGYGKLDTGVDVLRREKHAERLACNSSSGNETLHTQSESCQTLSQASSQQEGSLSSMNGLSCVPKPLDVMNYYTNPVPPGKHGATNFELFSRPVAESKVNLHVVGESSGPTNIERVRQQTVQHGMFQESTSTCTTPLNLAAVQVKRLPPPVPLRPLLPLPRPIPPLLPSCSSFSVSLERSPLMYARVSPVLPLPQSFAGESGDETNVCKDTSTCSRMSVMSTEKGTRTADQSATSPSRCSGSSTEKRGKMMENASSKQKLAACEDSDYQSEYVEEMATADKKSPSIAKRLRTAEMHNQSERKRRVKINDKLKTLQQLIPNGNKPDKASLLDAVIEYIKLLQSQLQVISMRTGIGIPSGIMPNANVQHLQMPSFTHMRLTTDIGMGMRMGVGMMDANVAAVGTGCTIMPMPLFPPPPIPQSAGLQAADRMQSLGMMNLHVGPSHVQYPLMNQNIPIYNTAGQCCKETLLLRWEHTDICKLLFYSHCKEQGQA</sequence>
<dbReference type="CDD" id="cd11445">
    <property type="entry name" value="bHLH_AtPIF_like"/>
    <property type="match status" value="1"/>
</dbReference>
<dbReference type="GO" id="GO:0046983">
    <property type="term" value="F:protein dimerization activity"/>
    <property type="evidence" value="ECO:0007669"/>
    <property type="project" value="InterPro"/>
</dbReference>
<dbReference type="SUPFAM" id="SSF47459">
    <property type="entry name" value="HLH, helix-loop-helix DNA-binding domain"/>
    <property type="match status" value="1"/>
</dbReference>
<evidence type="ECO:0000313" key="8">
    <source>
        <dbReference type="Proteomes" id="UP000886520"/>
    </source>
</evidence>
<feature type="compositionally biased region" description="Polar residues" evidence="5">
    <location>
        <begin position="392"/>
        <end position="417"/>
    </location>
</feature>
<dbReference type="Gene3D" id="4.10.280.10">
    <property type="entry name" value="Helix-loop-helix DNA-binding domain"/>
    <property type="match status" value="1"/>
</dbReference>
<dbReference type="InterPro" id="IPR011598">
    <property type="entry name" value="bHLH_dom"/>
</dbReference>
<dbReference type="EMBL" id="JABFUD020000012">
    <property type="protein sequence ID" value="KAI5072275.1"/>
    <property type="molecule type" value="Genomic_DNA"/>
</dbReference>
<evidence type="ECO:0000256" key="4">
    <source>
        <dbReference type="ARBA" id="ARBA00023242"/>
    </source>
</evidence>
<dbReference type="Proteomes" id="UP000886520">
    <property type="component" value="Chromosome 12"/>
</dbReference>
<organism evidence="7 8">
    <name type="scientific">Adiantum capillus-veneris</name>
    <name type="common">Maidenhair fern</name>
    <dbReference type="NCBI Taxonomy" id="13818"/>
    <lineage>
        <taxon>Eukaryota</taxon>
        <taxon>Viridiplantae</taxon>
        <taxon>Streptophyta</taxon>
        <taxon>Embryophyta</taxon>
        <taxon>Tracheophyta</taxon>
        <taxon>Polypodiopsida</taxon>
        <taxon>Polypodiidae</taxon>
        <taxon>Polypodiales</taxon>
        <taxon>Pteridineae</taxon>
        <taxon>Pteridaceae</taxon>
        <taxon>Vittarioideae</taxon>
        <taxon>Adiantum</taxon>
    </lineage>
</organism>
<comment type="subcellular location">
    <subcellularLocation>
        <location evidence="1">Nucleus</location>
    </subcellularLocation>
</comment>
<dbReference type="GO" id="GO:0003700">
    <property type="term" value="F:DNA-binding transcription factor activity"/>
    <property type="evidence" value="ECO:0007669"/>
    <property type="project" value="InterPro"/>
</dbReference>
<proteinExistence type="predicted"/>
<evidence type="ECO:0000259" key="6">
    <source>
        <dbReference type="PROSITE" id="PS50888"/>
    </source>
</evidence>
<feature type="region of interest" description="Disordered" evidence="5">
    <location>
        <begin position="198"/>
        <end position="231"/>
    </location>
</feature>
<dbReference type="InterPro" id="IPR047265">
    <property type="entry name" value="PIF1-like_bHLH"/>
</dbReference>
<dbReference type="PANTHER" id="PTHR46807">
    <property type="entry name" value="TRANSCRIPTION FACTOR PIF3"/>
    <property type="match status" value="1"/>
</dbReference>
<keyword evidence="2" id="KW-0805">Transcription regulation</keyword>
<feature type="domain" description="BHLH" evidence="6">
    <location>
        <begin position="465"/>
        <end position="514"/>
    </location>
</feature>
<protein>
    <recommendedName>
        <fullName evidence="6">BHLH domain-containing protein</fullName>
    </recommendedName>
</protein>
<accession>A0A9D4UQW7</accession>
<evidence type="ECO:0000256" key="5">
    <source>
        <dbReference type="SAM" id="MobiDB-lite"/>
    </source>
</evidence>
<keyword evidence="3" id="KW-0804">Transcription</keyword>
<dbReference type="InterPro" id="IPR044273">
    <property type="entry name" value="PIF3-like"/>
</dbReference>
<dbReference type="Pfam" id="PF00010">
    <property type="entry name" value="HLH"/>
    <property type="match status" value="1"/>
</dbReference>
<dbReference type="PROSITE" id="PS50888">
    <property type="entry name" value="BHLH"/>
    <property type="match status" value="1"/>
</dbReference>
<dbReference type="GO" id="GO:0005634">
    <property type="term" value="C:nucleus"/>
    <property type="evidence" value="ECO:0007669"/>
    <property type="project" value="UniProtKB-SubCell"/>
</dbReference>
<comment type="caution">
    <text evidence="7">The sequence shown here is derived from an EMBL/GenBank/DDBJ whole genome shotgun (WGS) entry which is preliminary data.</text>
</comment>
<reference evidence="7" key="1">
    <citation type="submission" date="2021-01" db="EMBL/GenBank/DDBJ databases">
        <title>Adiantum capillus-veneris genome.</title>
        <authorList>
            <person name="Fang Y."/>
            <person name="Liao Q."/>
        </authorList>
    </citation>
    <scope>NUCLEOTIDE SEQUENCE</scope>
    <source>
        <strain evidence="7">H3</strain>
        <tissue evidence="7">Leaf</tissue>
    </source>
</reference>
<evidence type="ECO:0000256" key="3">
    <source>
        <dbReference type="ARBA" id="ARBA00023163"/>
    </source>
</evidence>
<dbReference type="AlphaFoldDB" id="A0A9D4UQW7"/>